<gene>
    <name evidence="2" type="ORF">H8B06_11940</name>
</gene>
<feature type="transmembrane region" description="Helical" evidence="1">
    <location>
        <begin position="55"/>
        <end position="77"/>
    </location>
</feature>
<dbReference type="EMBL" id="JACOIK010000008">
    <property type="protein sequence ID" value="MBD1433542.1"/>
    <property type="molecule type" value="Genomic_DNA"/>
</dbReference>
<evidence type="ECO:0000256" key="1">
    <source>
        <dbReference type="SAM" id="Phobius"/>
    </source>
</evidence>
<feature type="transmembrane region" description="Helical" evidence="1">
    <location>
        <begin position="30"/>
        <end position="48"/>
    </location>
</feature>
<accession>A0ABR7YQH2</accession>
<feature type="transmembrane region" description="Helical" evidence="1">
    <location>
        <begin position="7"/>
        <end position="24"/>
    </location>
</feature>
<keyword evidence="1" id="KW-0472">Membrane</keyword>
<feature type="transmembrane region" description="Helical" evidence="1">
    <location>
        <begin position="113"/>
        <end position="131"/>
    </location>
</feature>
<dbReference type="RefSeq" id="WP_190994508.1">
    <property type="nucleotide sequence ID" value="NZ_JACOIK010000008.1"/>
</dbReference>
<feature type="transmembrane region" description="Helical" evidence="1">
    <location>
        <begin position="151"/>
        <end position="167"/>
    </location>
</feature>
<feature type="transmembrane region" description="Helical" evidence="1">
    <location>
        <begin position="83"/>
        <end position="106"/>
    </location>
</feature>
<evidence type="ECO:0000313" key="3">
    <source>
        <dbReference type="Proteomes" id="UP000602759"/>
    </source>
</evidence>
<dbReference type="Proteomes" id="UP000602759">
    <property type="component" value="Unassembled WGS sequence"/>
</dbReference>
<keyword evidence="3" id="KW-1185">Reference proteome</keyword>
<organism evidence="2 3">
    <name type="scientific">Sphingobacterium micropteri</name>
    <dbReference type="NCBI Taxonomy" id="2763501"/>
    <lineage>
        <taxon>Bacteria</taxon>
        <taxon>Pseudomonadati</taxon>
        <taxon>Bacteroidota</taxon>
        <taxon>Sphingobacteriia</taxon>
        <taxon>Sphingobacteriales</taxon>
        <taxon>Sphingobacteriaceae</taxon>
        <taxon>Sphingobacterium</taxon>
    </lineage>
</organism>
<protein>
    <submittedName>
        <fullName evidence="2">Uncharacterized protein</fullName>
    </submittedName>
</protein>
<reference evidence="2 3" key="1">
    <citation type="submission" date="2020-08" db="EMBL/GenBank/DDBJ databases">
        <title>Sphingobacterium sp. DN00404 isolated from aquaculture water.</title>
        <authorList>
            <person name="Zhang M."/>
        </authorList>
    </citation>
    <scope>NUCLEOTIDE SEQUENCE [LARGE SCALE GENOMIC DNA]</scope>
    <source>
        <strain evidence="2 3">DN00404</strain>
    </source>
</reference>
<proteinExistence type="predicted"/>
<sequence length="187" mass="21156">MNIKRIIFTTLCCTLSGLLFLYMLKWDWSFFIIPTLMALSVSLTNYDLISIRKKWFGILLHLSLSIILFFVTIFVTFTLSAKIGGYIIFYIGCAFGAILFALLTNIILPLQHFWSSLLIITGVSLICFPIATYIHEASWNIAPILKGRENIAIVWMILVGLGISTGIHDKRPYIGWSTTCPLLLDVQ</sequence>
<comment type="caution">
    <text evidence="2">The sequence shown here is derived from an EMBL/GenBank/DDBJ whole genome shotgun (WGS) entry which is preliminary data.</text>
</comment>
<evidence type="ECO:0000313" key="2">
    <source>
        <dbReference type="EMBL" id="MBD1433542.1"/>
    </source>
</evidence>
<keyword evidence="1" id="KW-1133">Transmembrane helix</keyword>
<name>A0ABR7YQH2_9SPHI</name>
<keyword evidence="1" id="KW-0812">Transmembrane</keyword>